<reference evidence="4" key="1">
    <citation type="submission" date="2020-12" db="EMBL/GenBank/DDBJ databases">
        <title>Metabolic potential, ecology and presence of endohyphal bacteria is reflected in genomic diversity of Mucoromycotina.</title>
        <authorList>
            <person name="Muszewska A."/>
            <person name="Okrasinska A."/>
            <person name="Steczkiewicz K."/>
            <person name="Drgas O."/>
            <person name="Orlowska M."/>
            <person name="Perlinska-Lenart U."/>
            <person name="Aleksandrzak-Piekarczyk T."/>
            <person name="Szatraj K."/>
            <person name="Zielenkiewicz U."/>
            <person name="Pilsyk S."/>
            <person name="Malc E."/>
            <person name="Mieczkowski P."/>
            <person name="Kruszewska J.S."/>
            <person name="Biernat P."/>
            <person name="Pawlowska J."/>
        </authorList>
    </citation>
    <scope>NUCLEOTIDE SEQUENCE</scope>
    <source>
        <strain evidence="4">WA0000067209</strain>
    </source>
</reference>
<keyword evidence="5" id="KW-1185">Reference proteome</keyword>
<protein>
    <recommendedName>
        <fullName evidence="3">AAA+ ATPase domain-containing protein</fullName>
    </recommendedName>
</protein>
<accession>A0A8H7PTC6</accession>
<keyword evidence="2" id="KW-0547">Nucleotide-binding</keyword>
<dbReference type="OrthoDB" id="10251412at2759"/>
<name>A0A8H7PTC6_MORIS</name>
<organism evidence="4 5">
    <name type="scientific">Mortierella isabellina</name>
    <name type="common">Filamentous fungus</name>
    <name type="synonym">Umbelopsis isabellina</name>
    <dbReference type="NCBI Taxonomy" id="91625"/>
    <lineage>
        <taxon>Eukaryota</taxon>
        <taxon>Fungi</taxon>
        <taxon>Fungi incertae sedis</taxon>
        <taxon>Mucoromycota</taxon>
        <taxon>Mucoromycotina</taxon>
        <taxon>Umbelopsidomycetes</taxon>
        <taxon>Umbelopsidales</taxon>
        <taxon>Umbelopsidaceae</taxon>
        <taxon>Umbelopsis</taxon>
    </lineage>
</organism>
<dbReference type="InterPro" id="IPR003593">
    <property type="entry name" value="AAA+_ATPase"/>
</dbReference>
<dbReference type="InterPro" id="IPR003959">
    <property type="entry name" value="ATPase_AAA_core"/>
</dbReference>
<evidence type="ECO:0000313" key="5">
    <source>
        <dbReference type="Proteomes" id="UP000654370"/>
    </source>
</evidence>
<dbReference type="AlphaFoldDB" id="A0A8H7PTC6"/>
<dbReference type="GO" id="GO:0016887">
    <property type="term" value="F:ATP hydrolysis activity"/>
    <property type="evidence" value="ECO:0007669"/>
    <property type="project" value="InterPro"/>
</dbReference>
<comment type="caution">
    <text evidence="4">The sequence shown here is derived from an EMBL/GenBank/DDBJ whole genome shotgun (WGS) entry which is preliminary data.</text>
</comment>
<dbReference type="Proteomes" id="UP000654370">
    <property type="component" value="Unassembled WGS sequence"/>
</dbReference>
<dbReference type="SUPFAM" id="SSF52540">
    <property type="entry name" value="P-loop containing nucleoside triphosphate hydrolases"/>
    <property type="match status" value="1"/>
</dbReference>
<feature type="domain" description="AAA+ ATPase" evidence="3">
    <location>
        <begin position="225"/>
        <end position="339"/>
    </location>
</feature>
<dbReference type="Pfam" id="PF00004">
    <property type="entry name" value="AAA"/>
    <property type="match status" value="1"/>
</dbReference>
<keyword evidence="2" id="KW-0067">ATP-binding</keyword>
<dbReference type="Gene3D" id="3.40.50.300">
    <property type="entry name" value="P-loop containing nucleotide triphosphate hydrolases"/>
    <property type="match status" value="1"/>
</dbReference>
<evidence type="ECO:0000256" key="1">
    <source>
        <dbReference type="ARBA" id="ARBA00007448"/>
    </source>
</evidence>
<evidence type="ECO:0000259" key="3">
    <source>
        <dbReference type="SMART" id="SM00382"/>
    </source>
</evidence>
<dbReference type="InterPro" id="IPR027417">
    <property type="entry name" value="P-loop_NTPase"/>
</dbReference>
<evidence type="ECO:0000313" key="4">
    <source>
        <dbReference type="EMBL" id="KAG2179942.1"/>
    </source>
</evidence>
<dbReference type="GO" id="GO:0005524">
    <property type="term" value="F:ATP binding"/>
    <property type="evidence" value="ECO:0007669"/>
    <property type="project" value="UniProtKB-KW"/>
</dbReference>
<sequence length="340" mass="37409">MATYQDIDWTWLKEASQQLANSGASTLHKVFEPEYFSTLLGPNTVDMIRGIVGNEYLSTGAFLLICGSLLGPSTAALQNIQSRFWKAISVSVTIEERDEIYQAVEDFLTGLSKECKINNLIVTKNMTANPPVTNSLPTLDTSNVQYAPAASQGGKIINLWTVSRNPFCLQELINEAIQSFRKKNSGKKVSLPWCKRSLEFMLTVSTDVAQFFTSSSLYRHQNIPYRRTYLFEGPPGTGKSSLIQAIAGHFQLNICMVNLSDSALTESTLICMMNTVPPNSLILIEDVDALVARTNFQHGGLSWSALLNCLDGILSQEGTVLFMTTNSAANLDAAFLRPGR</sequence>
<gene>
    <name evidence="4" type="ORF">INT43_003729</name>
</gene>
<dbReference type="PROSITE" id="PS00674">
    <property type="entry name" value="AAA"/>
    <property type="match status" value="1"/>
</dbReference>
<dbReference type="PANTHER" id="PTHR23070">
    <property type="entry name" value="BCS1 AAA-TYPE ATPASE"/>
    <property type="match status" value="1"/>
</dbReference>
<dbReference type="PRINTS" id="PR00300">
    <property type="entry name" value="CLPPROTEASEA"/>
</dbReference>
<dbReference type="SMART" id="SM00382">
    <property type="entry name" value="AAA"/>
    <property type="match status" value="1"/>
</dbReference>
<dbReference type="InterPro" id="IPR050747">
    <property type="entry name" value="Mitochondrial_chaperone_BCS1"/>
</dbReference>
<dbReference type="InterPro" id="IPR003960">
    <property type="entry name" value="ATPase_AAA_CS"/>
</dbReference>
<comment type="similarity">
    <text evidence="1">Belongs to the AAA ATPase family. BCS1 subfamily.</text>
</comment>
<dbReference type="InterPro" id="IPR001270">
    <property type="entry name" value="ClpA/B"/>
</dbReference>
<dbReference type="EMBL" id="JAEPQZ010000006">
    <property type="protein sequence ID" value="KAG2179942.1"/>
    <property type="molecule type" value="Genomic_DNA"/>
</dbReference>
<proteinExistence type="inferred from homology"/>
<evidence type="ECO:0000256" key="2">
    <source>
        <dbReference type="RuleBase" id="RU003651"/>
    </source>
</evidence>